<protein>
    <submittedName>
        <fullName evidence="1">Uncharacterized protein</fullName>
    </submittedName>
</protein>
<proteinExistence type="predicted"/>
<dbReference type="STRING" id="1434110.MSHOH_0326"/>
<organism evidence="1 2">
    <name type="scientific">Methanosarcina horonobensis HB-1 = JCM 15518</name>
    <dbReference type="NCBI Taxonomy" id="1434110"/>
    <lineage>
        <taxon>Archaea</taxon>
        <taxon>Methanobacteriati</taxon>
        <taxon>Methanobacteriota</taxon>
        <taxon>Stenosarchaea group</taxon>
        <taxon>Methanomicrobia</taxon>
        <taxon>Methanosarcinales</taxon>
        <taxon>Methanosarcinaceae</taxon>
        <taxon>Methanosarcina</taxon>
    </lineage>
</organism>
<dbReference type="KEGG" id="mhor:MSHOH_0326"/>
<dbReference type="AlphaFoldDB" id="A0A0E3S6G9"/>
<dbReference type="HOGENOM" id="CLU_2392902_0_0_2"/>
<dbReference type="RefSeq" id="WP_052730666.1">
    <property type="nucleotide sequence ID" value="NZ_BBCW01000032.1"/>
</dbReference>
<dbReference type="GeneID" id="25419361"/>
<dbReference type="PATRIC" id="fig|1434110.4.peg.386"/>
<keyword evidence="2" id="KW-1185">Reference proteome</keyword>
<sequence length="93" mass="10794">MKYLHVRYSNSSWANIREKEQENNQKLEKAANVFYNSLLKERRSPGLKDIFIFRAQKASFGEPGQSFPADYVCILERKRLAQSGNKILRGRTG</sequence>
<gene>
    <name evidence="1" type="ORF">MSHOH_0326</name>
</gene>
<evidence type="ECO:0000313" key="2">
    <source>
        <dbReference type="Proteomes" id="UP000033101"/>
    </source>
</evidence>
<reference evidence="1 2" key="1">
    <citation type="submission" date="2014-07" db="EMBL/GenBank/DDBJ databases">
        <title>Methanogenic archaea and the global carbon cycle.</title>
        <authorList>
            <person name="Henriksen J.R."/>
            <person name="Luke J."/>
            <person name="Reinhart S."/>
            <person name="Benedict M.N."/>
            <person name="Youngblut N.D."/>
            <person name="Metcalf M.E."/>
            <person name="Whitaker R.J."/>
            <person name="Metcalf W.W."/>
        </authorList>
    </citation>
    <scope>NUCLEOTIDE SEQUENCE [LARGE SCALE GENOMIC DNA]</scope>
    <source>
        <strain evidence="1 2">HB-1</strain>
    </source>
</reference>
<dbReference type="EMBL" id="CP009516">
    <property type="protein sequence ID" value="AKB76809.1"/>
    <property type="molecule type" value="Genomic_DNA"/>
</dbReference>
<accession>A0A0E3S6G9</accession>
<dbReference type="Proteomes" id="UP000033101">
    <property type="component" value="Chromosome"/>
</dbReference>
<name>A0A0E3S6G9_9EURY</name>
<evidence type="ECO:0000313" key="1">
    <source>
        <dbReference type="EMBL" id="AKB76809.1"/>
    </source>
</evidence>